<keyword evidence="1" id="KW-0863">Zinc-finger</keyword>
<proteinExistence type="predicted"/>
<keyword evidence="1" id="KW-0862">Zinc</keyword>
<organism evidence="3 4">
    <name type="scientific">Macrostomum lignano</name>
    <dbReference type="NCBI Taxonomy" id="282301"/>
    <lineage>
        <taxon>Eukaryota</taxon>
        <taxon>Metazoa</taxon>
        <taxon>Spiralia</taxon>
        <taxon>Lophotrochozoa</taxon>
        <taxon>Platyhelminthes</taxon>
        <taxon>Rhabditophora</taxon>
        <taxon>Macrostomorpha</taxon>
        <taxon>Macrostomida</taxon>
        <taxon>Macrostomidae</taxon>
        <taxon>Macrostomum</taxon>
    </lineage>
</organism>
<evidence type="ECO:0000313" key="4">
    <source>
        <dbReference type="WBParaSite" id="maker-uti_cns_0019286-snap-gene-0.1-mRNA-1"/>
    </source>
</evidence>
<sequence length="451" mass="50387">ENKANEMTELIMEPTEKLQEQLHQQVTILSPKPRKKSHFCNKCGKSFVSSRNLERHQLSVKGRCRYSAAIASVMDASSSSSSSAFNIESLPADMLASASPFFINCFGRYQFNTNSAKQSVNCPFCLVHKTSIQGLSKHCFVNHKSQYMDWKSGAYGKVQLRWIPPDEHLVNKVLQALKDAGLLDKDIPLADIYTFVPREQIQSSSSARSRPKKFYKQSKKVLFKDLPAKSANWRKIRAAAAMETASAWSPPTAPNVQVLPPPPPLVDCRNLTAAVADNPAATAAVESSSLSSVEAMVNSIAAPSNEDFHHLRHQIGHDSNYYYNPPQHLDAYHDPSHCSRPVMPEEFLSQVQHHPSYYTGDIGDQWQPAPLQVQQPQSPSSFNYNYANQHQSVPYGGMRSAFVPPQPPPQQTPLYDYEYCVRVLSASEPPQLKFPSGANLPPYPLQLGKRY</sequence>
<accession>A0A1I8IYG3</accession>
<dbReference type="PROSITE" id="PS50157">
    <property type="entry name" value="ZINC_FINGER_C2H2_2"/>
    <property type="match status" value="1"/>
</dbReference>
<keyword evidence="1" id="KW-0479">Metal-binding</keyword>
<name>A0A1I8IYG3_9PLAT</name>
<dbReference type="InterPro" id="IPR013087">
    <property type="entry name" value="Znf_C2H2_type"/>
</dbReference>
<dbReference type="Gene3D" id="3.30.160.60">
    <property type="entry name" value="Classic Zinc Finger"/>
    <property type="match status" value="1"/>
</dbReference>
<evidence type="ECO:0000259" key="2">
    <source>
        <dbReference type="PROSITE" id="PS50157"/>
    </source>
</evidence>
<dbReference type="GO" id="GO:0008270">
    <property type="term" value="F:zinc ion binding"/>
    <property type="evidence" value="ECO:0007669"/>
    <property type="project" value="UniProtKB-KW"/>
</dbReference>
<dbReference type="AlphaFoldDB" id="A0A1I8IYG3"/>
<protein>
    <submittedName>
        <fullName evidence="4">C2H2-type domain-containing protein</fullName>
    </submittedName>
</protein>
<dbReference type="WBParaSite" id="maker-uti_cns_0019286-snap-gene-0.1-mRNA-1">
    <property type="protein sequence ID" value="maker-uti_cns_0019286-snap-gene-0.1-mRNA-1"/>
    <property type="gene ID" value="maker-uti_cns_0019286-snap-gene-0.1"/>
</dbReference>
<dbReference type="Proteomes" id="UP000095280">
    <property type="component" value="Unplaced"/>
</dbReference>
<dbReference type="SUPFAM" id="SSF57667">
    <property type="entry name" value="beta-beta-alpha zinc fingers"/>
    <property type="match status" value="1"/>
</dbReference>
<evidence type="ECO:0000313" key="3">
    <source>
        <dbReference type="Proteomes" id="UP000095280"/>
    </source>
</evidence>
<reference evidence="4" key="1">
    <citation type="submission" date="2016-11" db="UniProtKB">
        <authorList>
            <consortium name="WormBaseParasite"/>
        </authorList>
    </citation>
    <scope>IDENTIFICATION</scope>
</reference>
<feature type="domain" description="C2H2-type" evidence="2">
    <location>
        <begin position="38"/>
        <end position="57"/>
    </location>
</feature>
<keyword evidence="3" id="KW-1185">Reference proteome</keyword>
<evidence type="ECO:0000256" key="1">
    <source>
        <dbReference type="PROSITE-ProRule" id="PRU00042"/>
    </source>
</evidence>
<dbReference type="InterPro" id="IPR036236">
    <property type="entry name" value="Znf_C2H2_sf"/>
</dbReference>